<dbReference type="EMBL" id="OX597815">
    <property type="protein sequence ID" value="CAI9717240.1"/>
    <property type="molecule type" value="Genomic_DNA"/>
</dbReference>
<organism evidence="1 2">
    <name type="scientific">Octopus vulgaris</name>
    <name type="common">Common octopus</name>
    <dbReference type="NCBI Taxonomy" id="6645"/>
    <lineage>
        <taxon>Eukaryota</taxon>
        <taxon>Metazoa</taxon>
        <taxon>Spiralia</taxon>
        <taxon>Lophotrochozoa</taxon>
        <taxon>Mollusca</taxon>
        <taxon>Cephalopoda</taxon>
        <taxon>Coleoidea</taxon>
        <taxon>Octopodiformes</taxon>
        <taxon>Octopoda</taxon>
        <taxon>Incirrata</taxon>
        <taxon>Octopodidae</taxon>
        <taxon>Octopus</taxon>
    </lineage>
</organism>
<sequence length="150" mass="17092">MVIEILLKPFNRSTLVQVSYDLAIVMGTGGYFESEYHDFIPSIAFLHLKCQGHFVKVVGIELISPSFSHGHIYVVCSHIRIKRQFSTEHQTAVQEMLSNTDFVLDKWTQANERAAMRSFDLLDKAAEFSSKHILPPLRSTPKPKSLNGKW</sequence>
<proteinExistence type="predicted"/>
<evidence type="ECO:0000313" key="1">
    <source>
        <dbReference type="EMBL" id="CAI9717240.1"/>
    </source>
</evidence>
<evidence type="ECO:0000313" key="2">
    <source>
        <dbReference type="Proteomes" id="UP001162480"/>
    </source>
</evidence>
<accession>A0AA36AJB2</accession>
<keyword evidence="2" id="KW-1185">Reference proteome</keyword>
<reference evidence="1" key="1">
    <citation type="submission" date="2023-08" db="EMBL/GenBank/DDBJ databases">
        <authorList>
            <person name="Alioto T."/>
            <person name="Alioto T."/>
            <person name="Gomez Garrido J."/>
        </authorList>
    </citation>
    <scope>NUCLEOTIDE SEQUENCE</scope>
</reference>
<gene>
    <name evidence="1" type="ORF">OCTVUL_1B028948</name>
</gene>
<name>A0AA36AJB2_OCTVU</name>
<dbReference type="Proteomes" id="UP001162480">
    <property type="component" value="Chromosome 2"/>
</dbReference>
<dbReference type="AlphaFoldDB" id="A0AA36AJB2"/>
<protein>
    <submittedName>
        <fullName evidence="1">Uncharacterized protein</fullName>
    </submittedName>
</protein>